<dbReference type="InterPro" id="IPR012902">
    <property type="entry name" value="N_methyl_site"/>
</dbReference>
<comment type="caution">
    <text evidence="2">The sequence shown here is derived from an EMBL/GenBank/DDBJ whole genome shotgun (WGS) entry which is preliminary data.</text>
</comment>
<dbReference type="AlphaFoldDB" id="A0A955L4I8"/>
<evidence type="ECO:0000256" key="1">
    <source>
        <dbReference type="SAM" id="Phobius"/>
    </source>
</evidence>
<evidence type="ECO:0000313" key="2">
    <source>
        <dbReference type="EMBL" id="MCA9382531.1"/>
    </source>
</evidence>
<dbReference type="Proteomes" id="UP000782843">
    <property type="component" value="Unassembled WGS sequence"/>
</dbReference>
<keyword evidence="1" id="KW-0812">Transmembrane</keyword>
<name>A0A955L4I8_9BACT</name>
<reference evidence="2" key="2">
    <citation type="journal article" date="2021" name="Microbiome">
        <title>Successional dynamics and alternative stable states in a saline activated sludge microbial community over 9 years.</title>
        <authorList>
            <person name="Wang Y."/>
            <person name="Ye J."/>
            <person name="Ju F."/>
            <person name="Liu L."/>
            <person name="Boyd J.A."/>
            <person name="Deng Y."/>
            <person name="Parks D.H."/>
            <person name="Jiang X."/>
            <person name="Yin X."/>
            <person name="Woodcroft B.J."/>
            <person name="Tyson G.W."/>
            <person name="Hugenholtz P."/>
            <person name="Polz M.F."/>
            <person name="Zhang T."/>
        </authorList>
    </citation>
    <scope>NUCLEOTIDE SEQUENCE</scope>
    <source>
        <strain evidence="2">HKST-UBA10</strain>
    </source>
</reference>
<evidence type="ECO:0008006" key="4">
    <source>
        <dbReference type="Google" id="ProtNLM"/>
    </source>
</evidence>
<dbReference type="PROSITE" id="PS00409">
    <property type="entry name" value="PROKAR_NTER_METHYL"/>
    <property type="match status" value="1"/>
</dbReference>
<evidence type="ECO:0000313" key="3">
    <source>
        <dbReference type="Proteomes" id="UP000782843"/>
    </source>
</evidence>
<organism evidence="2 3">
    <name type="scientific">Candidatus Dojkabacteria bacterium</name>
    <dbReference type="NCBI Taxonomy" id="2099670"/>
    <lineage>
        <taxon>Bacteria</taxon>
        <taxon>Candidatus Dojkabacteria</taxon>
    </lineage>
</organism>
<dbReference type="EMBL" id="JAGQLG010000156">
    <property type="protein sequence ID" value="MCA9382531.1"/>
    <property type="molecule type" value="Genomic_DNA"/>
</dbReference>
<protein>
    <recommendedName>
        <fullName evidence="4">Prepilin-type N-terminal cleavage/methylation domain-containing protein</fullName>
    </recommendedName>
</protein>
<feature type="transmembrane region" description="Helical" evidence="1">
    <location>
        <begin position="12"/>
        <end position="33"/>
    </location>
</feature>
<sequence length="174" mass="19953">MPQINIKENRGVTLIEIIITIGLIFILTVTAIINYNRLTEDNALYDASRFVIFLSQQTQEDAKHGKDDKPHGFIINDTVLDQNQIVVFADGSYYAADRAYDENYYIPDRLKFVYARFYDTPGVYFDEVAFSKGKGVPNYANGEIRIEPKNEASHSYVILTMNSEGRWTIDEGYE</sequence>
<dbReference type="SUPFAM" id="SSF54523">
    <property type="entry name" value="Pili subunits"/>
    <property type="match status" value="1"/>
</dbReference>
<keyword evidence="1" id="KW-0472">Membrane</keyword>
<keyword evidence="1" id="KW-1133">Transmembrane helix</keyword>
<reference evidence="2" key="1">
    <citation type="submission" date="2020-04" db="EMBL/GenBank/DDBJ databases">
        <authorList>
            <person name="Zhang T."/>
        </authorList>
    </citation>
    <scope>NUCLEOTIDE SEQUENCE</scope>
    <source>
        <strain evidence="2">HKST-UBA10</strain>
    </source>
</reference>
<gene>
    <name evidence="2" type="ORF">KC660_03940</name>
</gene>
<proteinExistence type="predicted"/>
<dbReference type="InterPro" id="IPR045584">
    <property type="entry name" value="Pilin-like"/>
</dbReference>
<accession>A0A955L4I8</accession>